<keyword evidence="3" id="KW-1185">Reference proteome</keyword>
<dbReference type="Pfam" id="PF01047">
    <property type="entry name" value="MarR"/>
    <property type="match status" value="1"/>
</dbReference>
<dbReference type="EMBL" id="BMMZ01000003">
    <property type="protein sequence ID" value="GGL57868.1"/>
    <property type="molecule type" value="Genomic_DNA"/>
</dbReference>
<dbReference type="PANTHER" id="PTHR39515">
    <property type="entry name" value="CONSERVED PROTEIN"/>
    <property type="match status" value="1"/>
</dbReference>
<dbReference type="GO" id="GO:0003700">
    <property type="term" value="F:DNA-binding transcription factor activity"/>
    <property type="evidence" value="ECO:0007669"/>
    <property type="project" value="InterPro"/>
</dbReference>
<evidence type="ECO:0000259" key="1">
    <source>
        <dbReference type="PROSITE" id="PS50995"/>
    </source>
</evidence>
<dbReference type="InterPro" id="IPR036388">
    <property type="entry name" value="WH-like_DNA-bd_sf"/>
</dbReference>
<gene>
    <name evidence="2" type="ORF">GCM10011575_15290</name>
</gene>
<dbReference type="AlphaFoldDB" id="A0A917W1U7"/>
<dbReference type="InterPro" id="IPR011991">
    <property type="entry name" value="ArsR-like_HTH"/>
</dbReference>
<evidence type="ECO:0000313" key="2">
    <source>
        <dbReference type="EMBL" id="GGL57868.1"/>
    </source>
</evidence>
<dbReference type="SMART" id="SM00347">
    <property type="entry name" value="HTH_MARR"/>
    <property type="match status" value="1"/>
</dbReference>
<proteinExistence type="predicted"/>
<dbReference type="Gene3D" id="1.10.10.10">
    <property type="entry name" value="Winged helix-like DNA-binding domain superfamily/Winged helix DNA-binding domain"/>
    <property type="match status" value="1"/>
</dbReference>
<reference evidence="2" key="2">
    <citation type="submission" date="2020-09" db="EMBL/GenBank/DDBJ databases">
        <authorList>
            <person name="Sun Q."/>
            <person name="Zhou Y."/>
        </authorList>
    </citation>
    <scope>NUCLEOTIDE SEQUENCE</scope>
    <source>
        <strain evidence="2">CGMCC 4.7306</strain>
    </source>
</reference>
<dbReference type="InterPro" id="IPR036390">
    <property type="entry name" value="WH_DNA-bd_sf"/>
</dbReference>
<dbReference type="PROSITE" id="PS50995">
    <property type="entry name" value="HTH_MARR_2"/>
    <property type="match status" value="1"/>
</dbReference>
<sequence length="141" mass="15295">MTDDLHQLGEDLIAVSARVVRWAPATQAGLSVAATRILSRLRDAGQLKISDLALQERSSQPTITNHIKRLEEQGLVERHSDPRDARVSLISVTSSGRAKLSAIRHELGSFLAPRLGTLNAEDRAAVRRSIAALNGLIDSDD</sequence>
<dbReference type="Proteomes" id="UP000613840">
    <property type="component" value="Unassembled WGS sequence"/>
</dbReference>
<dbReference type="InterPro" id="IPR052526">
    <property type="entry name" value="HTH-type_Bedaq_tolerance"/>
</dbReference>
<comment type="caution">
    <text evidence="2">The sequence shown here is derived from an EMBL/GenBank/DDBJ whole genome shotgun (WGS) entry which is preliminary data.</text>
</comment>
<dbReference type="RefSeq" id="WP_188894602.1">
    <property type="nucleotide sequence ID" value="NZ_BMMZ01000003.1"/>
</dbReference>
<reference evidence="2" key="1">
    <citation type="journal article" date="2014" name="Int. J. Syst. Evol. Microbiol.">
        <title>Complete genome sequence of Corynebacterium casei LMG S-19264T (=DSM 44701T), isolated from a smear-ripened cheese.</title>
        <authorList>
            <consortium name="US DOE Joint Genome Institute (JGI-PGF)"/>
            <person name="Walter F."/>
            <person name="Albersmeier A."/>
            <person name="Kalinowski J."/>
            <person name="Ruckert C."/>
        </authorList>
    </citation>
    <scope>NUCLEOTIDE SEQUENCE</scope>
    <source>
        <strain evidence="2">CGMCC 4.7306</strain>
    </source>
</reference>
<name>A0A917W1U7_9ACTN</name>
<dbReference type="CDD" id="cd00090">
    <property type="entry name" value="HTH_ARSR"/>
    <property type="match status" value="1"/>
</dbReference>
<evidence type="ECO:0000313" key="3">
    <source>
        <dbReference type="Proteomes" id="UP000613840"/>
    </source>
</evidence>
<dbReference type="InterPro" id="IPR000835">
    <property type="entry name" value="HTH_MarR-typ"/>
</dbReference>
<accession>A0A917W1U7</accession>
<protein>
    <submittedName>
        <fullName evidence="2">Transcriptional regulator</fullName>
    </submittedName>
</protein>
<dbReference type="PANTHER" id="PTHR39515:SF2">
    <property type="entry name" value="HTH-TYPE TRANSCRIPTIONAL REGULATOR RV0880"/>
    <property type="match status" value="1"/>
</dbReference>
<dbReference type="SUPFAM" id="SSF46785">
    <property type="entry name" value="Winged helix' DNA-binding domain"/>
    <property type="match status" value="1"/>
</dbReference>
<feature type="domain" description="HTH marR-type" evidence="1">
    <location>
        <begin position="1"/>
        <end position="135"/>
    </location>
</feature>
<organism evidence="2 3">
    <name type="scientific">Microlunatus endophyticus</name>
    <dbReference type="NCBI Taxonomy" id="1716077"/>
    <lineage>
        <taxon>Bacteria</taxon>
        <taxon>Bacillati</taxon>
        <taxon>Actinomycetota</taxon>
        <taxon>Actinomycetes</taxon>
        <taxon>Propionibacteriales</taxon>
        <taxon>Propionibacteriaceae</taxon>
        <taxon>Microlunatus</taxon>
    </lineage>
</organism>